<protein>
    <submittedName>
        <fullName evidence="1">Uncharacterized protein</fullName>
    </submittedName>
</protein>
<evidence type="ECO:0000313" key="2">
    <source>
        <dbReference type="Proteomes" id="UP001320159"/>
    </source>
</evidence>
<reference evidence="1 2" key="1">
    <citation type="submission" date="2017-11" db="EMBL/GenBank/DDBJ databases">
        <title>Isolation and Characterization of Family Methanocellaceae Species from Potential Methane Hydrate Area Offshore Southwestern Taiwan.</title>
        <authorList>
            <person name="Zhang W.-L."/>
            <person name="Chen W.-C."/>
            <person name="Lai M.-C."/>
            <person name="Chen S.-C."/>
        </authorList>
    </citation>
    <scope>NUCLEOTIDE SEQUENCE [LARGE SCALE GENOMIC DNA]</scope>
    <source>
        <strain evidence="1 2">CWC-04</strain>
    </source>
</reference>
<organism evidence="1 2">
    <name type="scientific">Methanooceanicella nereidis</name>
    <dbReference type="NCBI Taxonomy" id="2052831"/>
    <lineage>
        <taxon>Archaea</taxon>
        <taxon>Methanobacteriati</taxon>
        <taxon>Methanobacteriota</taxon>
        <taxon>Stenosarchaea group</taxon>
        <taxon>Methanomicrobia</taxon>
        <taxon>Methanocellales</taxon>
        <taxon>Methanocellaceae</taxon>
        <taxon>Methanooceanicella</taxon>
    </lineage>
</organism>
<dbReference type="Pfam" id="PF24830">
    <property type="entry name" value="DUF7714"/>
    <property type="match status" value="1"/>
</dbReference>
<dbReference type="AlphaFoldDB" id="A0AAP2RE95"/>
<comment type="caution">
    <text evidence="1">The sequence shown here is derived from an EMBL/GenBank/DDBJ whole genome shotgun (WGS) entry which is preliminary data.</text>
</comment>
<name>A0AAP2RE95_9EURY</name>
<dbReference type="Proteomes" id="UP001320159">
    <property type="component" value="Unassembled WGS sequence"/>
</dbReference>
<keyword evidence="2" id="KW-1185">Reference proteome</keyword>
<evidence type="ECO:0000313" key="1">
    <source>
        <dbReference type="EMBL" id="MCD1295688.1"/>
    </source>
</evidence>
<sequence length="285" mass="32550">MIFPEHCKFIGAINKYLRKEYSPEDIIYFSSKYVLVFEAPDRCEVYEVRSEGEGTFLKKKKEAKKIAGINETLVYDRPVDLSNRANLIRIASRLCDDRVNTVVFRGIDQHLNFVHSPSTDGLTSIDVYDIAPPEPAWLEYNIKRLDDAGMFGELMLTFNYYTKNLKEFEDPDNTIIFPCYASGLKGLFLDSLDGEPQGDIKLIGCDTSKQVFEARFPNKKYEHVNICLLSTIRPERPFVLRCCQSEKLGLTSIRGIQGIAVHWGANPREIYEAVKALTEAIKNKN</sequence>
<accession>A0AAP2RE95</accession>
<dbReference type="InterPro" id="IPR056131">
    <property type="entry name" value="DUF7714"/>
</dbReference>
<dbReference type="EMBL" id="PGCK01000010">
    <property type="protein sequence ID" value="MCD1295688.1"/>
    <property type="molecule type" value="Genomic_DNA"/>
</dbReference>
<gene>
    <name evidence="1" type="ORF">CUJ83_11835</name>
</gene>
<proteinExistence type="predicted"/>
<dbReference type="RefSeq" id="WP_230742544.1">
    <property type="nucleotide sequence ID" value="NZ_PGCK01000010.1"/>
</dbReference>